<name>A0ABU1YPX2_ROSSA</name>
<evidence type="ECO:0000313" key="2">
    <source>
        <dbReference type="Proteomes" id="UP001180453"/>
    </source>
</evidence>
<protein>
    <submittedName>
        <fullName evidence="1">Uncharacterized protein</fullName>
    </submittedName>
</protein>
<dbReference type="RefSeq" id="WP_310267279.1">
    <property type="nucleotide sequence ID" value="NZ_JAVDXU010000002.1"/>
</dbReference>
<organism evidence="1 2">
    <name type="scientific">Roseateles saccharophilus</name>
    <name type="common">Pseudomonas saccharophila</name>
    <dbReference type="NCBI Taxonomy" id="304"/>
    <lineage>
        <taxon>Bacteria</taxon>
        <taxon>Pseudomonadati</taxon>
        <taxon>Pseudomonadota</taxon>
        <taxon>Betaproteobacteria</taxon>
        <taxon>Burkholderiales</taxon>
        <taxon>Sphaerotilaceae</taxon>
        <taxon>Roseateles</taxon>
    </lineage>
</organism>
<proteinExistence type="predicted"/>
<comment type="caution">
    <text evidence="1">The sequence shown here is derived from an EMBL/GenBank/DDBJ whole genome shotgun (WGS) entry which is preliminary data.</text>
</comment>
<keyword evidence="2" id="KW-1185">Reference proteome</keyword>
<dbReference type="EMBL" id="JAVDXU010000002">
    <property type="protein sequence ID" value="MDR7270914.1"/>
    <property type="molecule type" value="Genomic_DNA"/>
</dbReference>
<accession>A0ABU1YPX2</accession>
<reference evidence="1 2" key="1">
    <citation type="submission" date="2023-07" db="EMBL/GenBank/DDBJ databases">
        <title>Sorghum-associated microbial communities from plants grown in Nebraska, USA.</title>
        <authorList>
            <person name="Schachtman D."/>
        </authorList>
    </citation>
    <scope>NUCLEOTIDE SEQUENCE [LARGE SCALE GENOMIC DNA]</scope>
    <source>
        <strain evidence="1 2">BE314</strain>
    </source>
</reference>
<evidence type="ECO:0000313" key="1">
    <source>
        <dbReference type="EMBL" id="MDR7270914.1"/>
    </source>
</evidence>
<sequence length="139" mass="15433">MRYALLAILLAALLFGGEWTYRSFLRPVDPPTPEMVALGEHLKAAGLLARFYPVRHGFRHSQVSAHGAYELTSFPLPISVSACPTEEAAEAHRQAIERSPNLLNPTRKGRLVIWFPMWGDDTSEMMVKVSNAVASFGPR</sequence>
<dbReference type="Proteomes" id="UP001180453">
    <property type="component" value="Unassembled WGS sequence"/>
</dbReference>
<gene>
    <name evidence="1" type="ORF">J2X20_003572</name>
</gene>